<dbReference type="Gene3D" id="2.130.10.10">
    <property type="entry name" value="YVTN repeat-like/Quinoprotein amine dehydrogenase"/>
    <property type="match status" value="1"/>
</dbReference>
<organism evidence="3 4">
    <name type="scientific">Stratiformator vulcanicus</name>
    <dbReference type="NCBI Taxonomy" id="2527980"/>
    <lineage>
        <taxon>Bacteria</taxon>
        <taxon>Pseudomonadati</taxon>
        <taxon>Planctomycetota</taxon>
        <taxon>Planctomycetia</taxon>
        <taxon>Planctomycetales</taxon>
        <taxon>Planctomycetaceae</taxon>
        <taxon>Stratiformator</taxon>
    </lineage>
</organism>
<evidence type="ECO:0000256" key="1">
    <source>
        <dbReference type="SAM" id="SignalP"/>
    </source>
</evidence>
<dbReference type="EMBL" id="CP036268">
    <property type="protein sequence ID" value="QDT39918.1"/>
    <property type="molecule type" value="Genomic_DNA"/>
</dbReference>
<dbReference type="InterPro" id="IPR011047">
    <property type="entry name" value="Quinoprotein_ADH-like_sf"/>
</dbReference>
<dbReference type="SMART" id="SM00564">
    <property type="entry name" value="PQQ"/>
    <property type="match status" value="3"/>
</dbReference>
<dbReference type="InterPro" id="IPR002372">
    <property type="entry name" value="PQQ_rpt_dom"/>
</dbReference>
<keyword evidence="1" id="KW-0732">Signal</keyword>
<dbReference type="AlphaFoldDB" id="A0A517R7Q5"/>
<evidence type="ECO:0000313" key="3">
    <source>
        <dbReference type="EMBL" id="QDT39918.1"/>
    </source>
</evidence>
<accession>A0A517R7Q5</accession>
<feature type="domain" description="Pyrrolo-quinoline quinone repeat" evidence="2">
    <location>
        <begin position="84"/>
        <end position="343"/>
    </location>
</feature>
<sequence length="429" mass="46351" precursor="true">MTRPVNCLLVVALLLSATSVVAGDWSQWRGPNRDGKAVGESIRTDWDANPPKLLWKTEGIGTGYGSVAIVGDRLYTMGYSNQGQTVFAINLNSHEIVWSAVIAPKGDIGYPGSRSTPTVVDDRLYVVGSTGVLSCLNTSDGEVLWKKDFALEFDSQPQRWGYAESPLVDGDLVIATPGAADAMLAAFDRTTGRIVWTTPYPDLDGNGKAQAGYSSAVISEGGGVRQYVQNTGKGVVGVRAEDGKFLWANTAAANRVAVIPTPLIKDDLVFASSSYKQGSVGLRLISDGDGGVEAEQLYFLDGRRIFENHHGQMILHEGYVYGGHGQNSGFPMCIELETGEVMWGGRQSKLRGPKGASKSAAVLFVDGHIIWRYQNGVVAVTEASPEEYRLKGTFTPEFVESPSWAHPVVVDGKLYLRENDMLMVYDISS</sequence>
<keyword evidence="4" id="KW-1185">Reference proteome</keyword>
<protein>
    <submittedName>
        <fullName evidence="3">Outer membrane biogenesis protein BamB</fullName>
    </submittedName>
</protein>
<proteinExistence type="predicted"/>
<dbReference type="Pfam" id="PF13360">
    <property type="entry name" value="PQQ_2"/>
    <property type="match status" value="1"/>
</dbReference>
<dbReference type="Proteomes" id="UP000317318">
    <property type="component" value="Chromosome"/>
</dbReference>
<name>A0A517R7Q5_9PLAN</name>
<dbReference type="KEGG" id="svp:Pan189_43300"/>
<feature type="chain" id="PRO_5022081301" evidence="1">
    <location>
        <begin position="23"/>
        <end position="429"/>
    </location>
</feature>
<dbReference type="SUPFAM" id="SSF50998">
    <property type="entry name" value="Quinoprotein alcohol dehydrogenase-like"/>
    <property type="match status" value="1"/>
</dbReference>
<dbReference type="OrthoDB" id="229752at2"/>
<dbReference type="PANTHER" id="PTHR34512">
    <property type="entry name" value="CELL SURFACE PROTEIN"/>
    <property type="match status" value="1"/>
</dbReference>
<feature type="signal peptide" evidence="1">
    <location>
        <begin position="1"/>
        <end position="22"/>
    </location>
</feature>
<gene>
    <name evidence="3" type="ORF">Pan189_43300</name>
</gene>
<dbReference type="InterPro" id="IPR018391">
    <property type="entry name" value="PQQ_b-propeller_rpt"/>
</dbReference>
<reference evidence="3 4" key="1">
    <citation type="submission" date="2019-02" db="EMBL/GenBank/DDBJ databases">
        <title>Deep-cultivation of Planctomycetes and their phenomic and genomic characterization uncovers novel biology.</title>
        <authorList>
            <person name="Wiegand S."/>
            <person name="Jogler M."/>
            <person name="Boedeker C."/>
            <person name="Pinto D."/>
            <person name="Vollmers J."/>
            <person name="Rivas-Marin E."/>
            <person name="Kohn T."/>
            <person name="Peeters S.H."/>
            <person name="Heuer A."/>
            <person name="Rast P."/>
            <person name="Oberbeckmann S."/>
            <person name="Bunk B."/>
            <person name="Jeske O."/>
            <person name="Meyerdierks A."/>
            <person name="Storesund J.E."/>
            <person name="Kallscheuer N."/>
            <person name="Luecker S."/>
            <person name="Lage O.M."/>
            <person name="Pohl T."/>
            <person name="Merkel B.J."/>
            <person name="Hornburger P."/>
            <person name="Mueller R.-W."/>
            <person name="Bruemmer F."/>
            <person name="Labrenz M."/>
            <person name="Spormann A.M."/>
            <person name="Op den Camp H."/>
            <person name="Overmann J."/>
            <person name="Amann R."/>
            <person name="Jetten M.S.M."/>
            <person name="Mascher T."/>
            <person name="Medema M.H."/>
            <person name="Devos D.P."/>
            <person name="Kaster A.-K."/>
            <person name="Ovreas L."/>
            <person name="Rohde M."/>
            <person name="Galperin M.Y."/>
            <person name="Jogler C."/>
        </authorList>
    </citation>
    <scope>NUCLEOTIDE SEQUENCE [LARGE SCALE GENOMIC DNA]</scope>
    <source>
        <strain evidence="3 4">Pan189</strain>
    </source>
</reference>
<evidence type="ECO:0000313" key="4">
    <source>
        <dbReference type="Proteomes" id="UP000317318"/>
    </source>
</evidence>
<evidence type="ECO:0000259" key="2">
    <source>
        <dbReference type="Pfam" id="PF13360"/>
    </source>
</evidence>
<dbReference type="InterPro" id="IPR015943">
    <property type="entry name" value="WD40/YVTN_repeat-like_dom_sf"/>
</dbReference>
<dbReference type="PANTHER" id="PTHR34512:SF30">
    <property type="entry name" value="OUTER MEMBRANE PROTEIN ASSEMBLY FACTOR BAMB"/>
    <property type="match status" value="1"/>
</dbReference>